<evidence type="ECO:0000256" key="12">
    <source>
        <dbReference type="SAM" id="SignalP"/>
    </source>
</evidence>
<name>A0A9Q1AUI3_9SAUR</name>
<dbReference type="GO" id="GO:0005886">
    <property type="term" value="C:plasma membrane"/>
    <property type="evidence" value="ECO:0007669"/>
    <property type="project" value="UniProtKB-SubCell"/>
</dbReference>
<dbReference type="PRINTS" id="PR01535">
    <property type="entry name" value="VOMERONASL2R"/>
</dbReference>
<dbReference type="InterPro" id="IPR000068">
    <property type="entry name" value="GPCR_3_Ca_sens_rcpt-rel"/>
</dbReference>
<proteinExistence type="predicted"/>
<dbReference type="InterPro" id="IPR038550">
    <property type="entry name" value="GPCR_3_9-Cys_sf"/>
</dbReference>
<organism evidence="15 16">
    <name type="scientific">Phrynocephalus forsythii</name>
    <dbReference type="NCBI Taxonomy" id="171643"/>
    <lineage>
        <taxon>Eukaryota</taxon>
        <taxon>Metazoa</taxon>
        <taxon>Chordata</taxon>
        <taxon>Craniata</taxon>
        <taxon>Vertebrata</taxon>
        <taxon>Euteleostomi</taxon>
        <taxon>Lepidosauria</taxon>
        <taxon>Squamata</taxon>
        <taxon>Bifurcata</taxon>
        <taxon>Unidentata</taxon>
        <taxon>Episquamata</taxon>
        <taxon>Toxicofera</taxon>
        <taxon>Iguania</taxon>
        <taxon>Acrodonta</taxon>
        <taxon>Agamidae</taxon>
        <taxon>Agaminae</taxon>
        <taxon>Phrynocephalus</taxon>
    </lineage>
</organism>
<feature type="chain" id="PRO_5040412118" description="Ig-like domain-containing protein" evidence="12">
    <location>
        <begin position="24"/>
        <end position="450"/>
    </location>
</feature>
<dbReference type="Gene3D" id="2.60.40.10">
    <property type="entry name" value="Immunoglobulins"/>
    <property type="match status" value="2"/>
</dbReference>
<feature type="domain" description="Receptor ligand binding region" evidence="13">
    <location>
        <begin position="24"/>
        <end position="111"/>
    </location>
</feature>
<keyword evidence="5" id="KW-1133">Transmembrane helix</keyword>
<dbReference type="InterPro" id="IPR013783">
    <property type="entry name" value="Ig-like_fold"/>
</dbReference>
<evidence type="ECO:0008006" key="17">
    <source>
        <dbReference type="Google" id="ProtNLM"/>
    </source>
</evidence>
<dbReference type="InterPro" id="IPR000337">
    <property type="entry name" value="GPCR_3"/>
</dbReference>
<keyword evidence="9" id="KW-0325">Glycoprotein</keyword>
<evidence type="ECO:0000256" key="2">
    <source>
        <dbReference type="ARBA" id="ARBA00022475"/>
    </source>
</evidence>
<dbReference type="InterPro" id="IPR004073">
    <property type="entry name" value="GPCR_3_vmron_rcpt_2"/>
</dbReference>
<evidence type="ECO:0000256" key="7">
    <source>
        <dbReference type="ARBA" id="ARBA00023136"/>
    </source>
</evidence>
<dbReference type="Proteomes" id="UP001142489">
    <property type="component" value="Unassembled WGS sequence"/>
</dbReference>
<dbReference type="InterPro" id="IPR001828">
    <property type="entry name" value="ANF_lig-bd_rcpt"/>
</dbReference>
<dbReference type="PANTHER" id="PTHR24061">
    <property type="entry name" value="CALCIUM-SENSING RECEPTOR-RELATED"/>
    <property type="match status" value="1"/>
</dbReference>
<evidence type="ECO:0000256" key="10">
    <source>
        <dbReference type="ARBA" id="ARBA00023224"/>
    </source>
</evidence>
<dbReference type="Gene3D" id="3.40.50.2300">
    <property type="match status" value="2"/>
</dbReference>
<dbReference type="InterPro" id="IPR028082">
    <property type="entry name" value="Peripla_BP_I"/>
</dbReference>
<dbReference type="Gene3D" id="2.10.50.30">
    <property type="entry name" value="GPCR, family 3, nine cysteines domain"/>
    <property type="match status" value="1"/>
</dbReference>
<evidence type="ECO:0000256" key="3">
    <source>
        <dbReference type="ARBA" id="ARBA00022692"/>
    </source>
</evidence>
<evidence type="ECO:0000256" key="9">
    <source>
        <dbReference type="ARBA" id="ARBA00023180"/>
    </source>
</evidence>
<feature type="domain" description="GPCR family 3 nine cysteines" evidence="14">
    <location>
        <begin position="188"/>
        <end position="226"/>
    </location>
</feature>
<keyword evidence="4 12" id="KW-0732">Signal</keyword>
<accession>A0A9Q1AUI3</accession>
<dbReference type="PRINTS" id="PR00248">
    <property type="entry name" value="GPCRMGR"/>
</dbReference>
<keyword evidence="3" id="KW-0812">Transmembrane</keyword>
<evidence type="ECO:0000256" key="8">
    <source>
        <dbReference type="ARBA" id="ARBA00023170"/>
    </source>
</evidence>
<gene>
    <name evidence="15" type="ORF">JRQ81_004315</name>
</gene>
<evidence type="ECO:0000256" key="6">
    <source>
        <dbReference type="ARBA" id="ARBA00023040"/>
    </source>
</evidence>
<dbReference type="InterPro" id="IPR036179">
    <property type="entry name" value="Ig-like_dom_sf"/>
</dbReference>
<dbReference type="AlphaFoldDB" id="A0A9Q1AUI3"/>
<reference evidence="15" key="1">
    <citation type="journal article" date="2023" name="DNA Res.">
        <title>Chromosome-level genome assembly of Phrynocephalus forsythii using third-generation DNA sequencing and Hi-C analysis.</title>
        <authorList>
            <person name="Qi Y."/>
            <person name="Zhao W."/>
            <person name="Zhao Y."/>
            <person name="Niu C."/>
            <person name="Cao S."/>
            <person name="Zhang Y."/>
        </authorList>
    </citation>
    <scope>NUCLEOTIDE SEQUENCE</scope>
    <source>
        <tissue evidence="15">Muscle</tissue>
    </source>
</reference>
<feature type="signal peptide" evidence="12">
    <location>
        <begin position="1"/>
        <end position="23"/>
    </location>
</feature>
<keyword evidence="7" id="KW-0472">Membrane</keyword>
<dbReference type="GO" id="GO:0004930">
    <property type="term" value="F:G protein-coupled receptor activity"/>
    <property type="evidence" value="ECO:0007669"/>
    <property type="project" value="UniProtKB-KW"/>
</dbReference>
<evidence type="ECO:0000256" key="5">
    <source>
        <dbReference type="ARBA" id="ARBA00022989"/>
    </source>
</evidence>
<evidence type="ECO:0000259" key="14">
    <source>
        <dbReference type="Pfam" id="PF07562"/>
    </source>
</evidence>
<evidence type="ECO:0000313" key="16">
    <source>
        <dbReference type="Proteomes" id="UP001142489"/>
    </source>
</evidence>
<dbReference type="SUPFAM" id="SSF53822">
    <property type="entry name" value="Periplasmic binding protein-like I"/>
    <property type="match status" value="2"/>
</dbReference>
<keyword evidence="8" id="KW-0675">Receptor</keyword>
<keyword evidence="16" id="KW-1185">Reference proteome</keyword>
<dbReference type="Pfam" id="PF01094">
    <property type="entry name" value="ANF_receptor"/>
    <property type="match status" value="1"/>
</dbReference>
<evidence type="ECO:0000256" key="1">
    <source>
        <dbReference type="ARBA" id="ARBA00004651"/>
    </source>
</evidence>
<keyword evidence="2" id="KW-1003">Cell membrane</keyword>
<evidence type="ECO:0000259" key="13">
    <source>
        <dbReference type="Pfam" id="PF01094"/>
    </source>
</evidence>
<evidence type="ECO:0000256" key="11">
    <source>
        <dbReference type="SAM" id="MobiDB-lite"/>
    </source>
</evidence>
<dbReference type="EMBL" id="JAPFRF010000012">
    <property type="protein sequence ID" value="KAJ7313050.1"/>
    <property type="molecule type" value="Genomic_DNA"/>
</dbReference>
<dbReference type="SUPFAM" id="SSF48726">
    <property type="entry name" value="Immunoglobulin"/>
    <property type="match status" value="1"/>
</dbReference>
<evidence type="ECO:0000313" key="15">
    <source>
        <dbReference type="EMBL" id="KAJ7313050.1"/>
    </source>
</evidence>
<evidence type="ECO:0000256" key="4">
    <source>
        <dbReference type="ARBA" id="ARBA00022729"/>
    </source>
</evidence>
<dbReference type="OrthoDB" id="5984008at2759"/>
<dbReference type="Pfam" id="PF07562">
    <property type="entry name" value="NCD3G"/>
    <property type="match status" value="1"/>
</dbReference>
<comment type="subcellular location">
    <subcellularLocation>
        <location evidence="1">Cell membrane</location>
        <topology evidence="1">Multi-pass membrane protein</topology>
    </subcellularLocation>
</comment>
<dbReference type="PANTHER" id="PTHR24061:SF599">
    <property type="entry name" value="G-PROTEIN COUPLED RECEPTORS FAMILY 3 PROFILE DOMAIN-CONTAINING PROTEIN"/>
    <property type="match status" value="1"/>
</dbReference>
<sequence length="450" mass="51170">MHCNITCTFYFSFMLQLYQHVLSLVFAVQEIRENPQLVPNVTLGFQIYNSYFIPSRTYHAALRIFSTKGRFVPNYDCDAHTNLMTVIGGPNPPVIRHMATILHMFKVPQLNHFLRRVSFNNSAGVKISFTQDGELEAGFDVIHWVPFPNQSFLRVRVGEVDPTAPHGKSFTIDEKAILWPSRFNQALPLSLCNSNCYAGYRKVEKEGKPFCCYECRPCPEGKISNQKALLHAVFQPAASSDLHAPKLVIQPNYPEYFEGERIMLICSAFQNGTVEGYRFFNSEGQMMDKMAANPYQKGKLPLQLRVNDTGDYFCDYWMEGSGEAYNVGDSVSLLCSAPPEAKEVKEFHYFSDFKCIAAMAMHEKVYRYNMSIMESNDVGVFKCAYMTRLSGRYVLSQKSDPVSIERTGKQKEMSVNGSRRQERRLKSCATRTKDEREGTGTATAVLLAQR</sequence>
<feature type="region of interest" description="Disordered" evidence="11">
    <location>
        <begin position="404"/>
        <end position="442"/>
    </location>
</feature>
<dbReference type="InterPro" id="IPR011500">
    <property type="entry name" value="GPCR_3_9-Cys_dom"/>
</dbReference>
<keyword evidence="6" id="KW-0297">G-protein coupled receptor</keyword>
<keyword evidence="10" id="KW-0807">Transducer</keyword>
<protein>
    <recommendedName>
        <fullName evidence="17">Ig-like domain-containing protein</fullName>
    </recommendedName>
</protein>
<comment type="caution">
    <text evidence="15">The sequence shown here is derived from an EMBL/GenBank/DDBJ whole genome shotgun (WGS) entry which is preliminary data.</text>
</comment>